<feature type="domain" description="THD" evidence="3">
    <location>
        <begin position="37"/>
        <end position="166"/>
    </location>
</feature>
<dbReference type="PROSITE" id="PS50049">
    <property type="entry name" value="THD_2"/>
    <property type="match status" value="1"/>
</dbReference>
<reference evidence="4" key="1">
    <citation type="submission" date="2025-08" db="UniProtKB">
        <authorList>
            <consortium name="Ensembl"/>
        </authorList>
    </citation>
    <scope>IDENTIFICATION</scope>
</reference>
<dbReference type="GO" id="GO:0016020">
    <property type="term" value="C:membrane"/>
    <property type="evidence" value="ECO:0007669"/>
    <property type="project" value="InterPro"/>
</dbReference>
<protein>
    <recommendedName>
        <fullName evidence="3">THD domain-containing protein</fullName>
    </recommendedName>
</protein>
<dbReference type="InterPro" id="IPR008983">
    <property type="entry name" value="Tumour_necrosis_fac-like_dom"/>
</dbReference>
<dbReference type="Gene3D" id="2.60.120.40">
    <property type="match status" value="1"/>
</dbReference>
<dbReference type="GO" id="GO:0005164">
    <property type="term" value="F:tumor necrosis factor receptor binding"/>
    <property type="evidence" value="ECO:0007669"/>
    <property type="project" value="InterPro"/>
</dbReference>
<dbReference type="InterPro" id="IPR006052">
    <property type="entry name" value="TNF_dom"/>
</dbReference>
<dbReference type="SUPFAM" id="SSF49842">
    <property type="entry name" value="TNF-like"/>
    <property type="match status" value="1"/>
</dbReference>
<accession>A0A3Q3Q5G5</accession>
<reference evidence="4" key="2">
    <citation type="submission" date="2025-09" db="UniProtKB">
        <authorList>
            <consortium name="Ensembl"/>
        </authorList>
    </citation>
    <scope>IDENTIFICATION</scope>
</reference>
<evidence type="ECO:0000256" key="1">
    <source>
        <dbReference type="ARBA" id="ARBA00008670"/>
    </source>
</evidence>
<comment type="similarity">
    <text evidence="1">Belongs to the tumor necrosis factor family.</text>
</comment>
<name>A0A3Q3Q5G5_MONAL</name>
<dbReference type="Pfam" id="PF00229">
    <property type="entry name" value="TNF"/>
    <property type="match status" value="1"/>
</dbReference>
<proteinExistence type="inferred from homology"/>
<keyword evidence="2" id="KW-0812">Transmembrane</keyword>
<evidence type="ECO:0000313" key="4">
    <source>
        <dbReference type="Ensembl" id="ENSMALP00000004900.1"/>
    </source>
</evidence>
<evidence type="ECO:0000313" key="5">
    <source>
        <dbReference type="Proteomes" id="UP000261600"/>
    </source>
</evidence>
<dbReference type="Proteomes" id="UP000261600">
    <property type="component" value="Unplaced"/>
</dbReference>
<evidence type="ECO:0000259" key="3">
    <source>
        <dbReference type="PROSITE" id="PS50049"/>
    </source>
</evidence>
<dbReference type="AlphaFoldDB" id="A0A3Q3Q5G5"/>
<organism evidence="4 5">
    <name type="scientific">Monopterus albus</name>
    <name type="common">Swamp eel</name>
    <dbReference type="NCBI Taxonomy" id="43700"/>
    <lineage>
        <taxon>Eukaryota</taxon>
        <taxon>Metazoa</taxon>
        <taxon>Chordata</taxon>
        <taxon>Craniata</taxon>
        <taxon>Vertebrata</taxon>
        <taxon>Euteleostomi</taxon>
        <taxon>Actinopterygii</taxon>
        <taxon>Neopterygii</taxon>
        <taxon>Teleostei</taxon>
        <taxon>Neoteleostei</taxon>
        <taxon>Acanthomorphata</taxon>
        <taxon>Anabantaria</taxon>
        <taxon>Synbranchiformes</taxon>
        <taxon>Synbranchidae</taxon>
        <taxon>Monopterus</taxon>
    </lineage>
</organism>
<dbReference type="GO" id="GO:0006955">
    <property type="term" value="P:immune response"/>
    <property type="evidence" value="ECO:0007669"/>
    <property type="project" value="InterPro"/>
</dbReference>
<evidence type="ECO:0000256" key="2">
    <source>
        <dbReference type="SAM" id="Phobius"/>
    </source>
</evidence>
<keyword evidence="5" id="KW-1185">Reference proteome</keyword>
<sequence>MEAQPRSSHKYLVLQVWCGLLTVAMVVMAALLVSIRPNENLHSPSASLDSTQAFGSSWQKSLGCHSCSLVLRNNSIHCTQDSLYFFYAQVTFTKQKTNNTNKYVILKRNATFGKQTKKLIEGTFQNTTVSSVWVAKIVRLQNGDSVSLEINSDYRKDSTFWGAYQLR</sequence>
<feature type="transmembrane region" description="Helical" evidence="2">
    <location>
        <begin position="12"/>
        <end position="35"/>
    </location>
</feature>
<keyword evidence="2" id="KW-1133">Transmembrane helix</keyword>
<keyword evidence="2" id="KW-0472">Membrane</keyword>
<dbReference type="Ensembl" id="ENSMALT00000005011.1">
    <property type="protein sequence ID" value="ENSMALP00000004900.1"/>
    <property type="gene ID" value="ENSMALG00000003537.1"/>
</dbReference>